<proteinExistence type="predicted"/>
<keyword evidence="4" id="KW-1185">Reference proteome</keyword>
<keyword evidence="2" id="KW-0732">Signal</keyword>
<evidence type="ECO:0000256" key="1">
    <source>
        <dbReference type="SAM" id="MobiDB-lite"/>
    </source>
</evidence>
<reference evidence="3 4" key="1">
    <citation type="submission" date="2019-02" db="EMBL/GenBank/DDBJ databases">
        <title>Deep-cultivation of Planctomycetes and their phenomic and genomic characterization uncovers novel biology.</title>
        <authorList>
            <person name="Wiegand S."/>
            <person name="Jogler M."/>
            <person name="Boedeker C."/>
            <person name="Pinto D."/>
            <person name="Vollmers J."/>
            <person name="Rivas-Marin E."/>
            <person name="Kohn T."/>
            <person name="Peeters S.H."/>
            <person name="Heuer A."/>
            <person name="Rast P."/>
            <person name="Oberbeckmann S."/>
            <person name="Bunk B."/>
            <person name="Jeske O."/>
            <person name="Meyerdierks A."/>
            <person name="Storesund J.E."/>
            <person name="Kallscheuer N."/>
            <person name="Luecker S."/>
            <person name="Lage O.M."/>
            <person name="Pohl T."/>
            <person name="Merkel B.J."/>
            <person name="Hornburger P."/>
            <person name="Mueller R.-W."/>
            <person name="Bruemmer F."/>
            <person name="Labrenz M."/>
            <person name="Spormann A.M."/>
            <person name="Op den Camp H."/>
            <person name="Overmann J."/>
            <person name="Amann R."/>
            <person name="Jetten M.S.M."/>
            <person name="Mascher T."/>
            <person name="Medema M.H."/>
            <person name="Devos D.P."/>
            <person name="Kaster A.-K."/>
            <person name="Ovreas L."/>
            <person name="Rohde M."/>
            <person name="Galperin M.Y."/>
            <person name="Jogler C."/>
        </authorList>
    </citation>
    <scope>NUCLEOTIDE SEQUENCE [LARGE SCALE GENOMIC DNA]</scope>
    <source>
        <strain evidence="3 4">CA12</strain>
    </source>
</reference>
<organism evidence="3 4">
    <name type="scientific">Alienimonas californiensis</name>
    <dbReference type="NCBI Taxonomy" id="2527989"/>
    <lineage>
        <taxon>Bacteria</taxon>
        <taxon>Pseudomonadati</taxon>
        <taxon>Planctomycetota</taxon>
        <taxon>Planctomycetia</taxon>
        <taxon>Planctomycetales</taxon>
        <taxon>Planctomycetaceae</taxon>
        <taxon>Alienimonas</taxon>
    </lineage>
</organism>
<gene>
    <name evidence="3" type="ORF">CA12_15500</name>
</gene>
<sequence length="66" mass="6770" precursor="true">MPAPRTSSRWLPTLVAGLGLAVLPLAGCGDPDVGGTTVNPPPEDLDAVEEAGRSEERAARMQEEGG</sequence>
<feature type="compositionally biased region" description="Basic and acidic residues" evidence="1">
    <location>
        <begin position="50"/>
        <end position="66"/>
    </location>
</feature>
<dbReference type="RefSeq" id="WP_145358314.1">
    <property type="nucleotide sequence ID" value="NZ_CP036265.1"/>
</dbReference>
<feature type="region of interest" description="Disordered" evidence="1">
    <location>
        <begin position="28"/>
        <end position="66"/>
    </location>
</feature>
<evidence type="ECO:0000313" key="3">
    <source>
        <dbReference type="EMBL" id="QDT15465.1"/>
    </source>
</evidence>
<evidence type="ECO:0000256" key="2">
    <source>
        <dbReference type="SAM" id="SignalP"/>
    </source>
</evidence>
<accession>A0A517P7Z6</accession>
<feature type="signal peptide" evidence="2">
    <location>
        <begin position="1"/>
        <end position="26"/>
    </location>
</feature>
<feature type="chain" id="PRO_5021815233" evidence="2">
    <location>
        <begin position="27"/>
        <end position="66"/>
    </location>
</feature>
<dbReference type="Proteomes" id="UP000318741">
    <property type="component" value="Chromosome"/>
</dbReference>
<name>A0A517P7Z6_9PLAN</name>
<dbReference type="EMBL" id="CP036265">
    <property type="protein sequence ID" value="QDT15465.1"/>
    <property type="molecule type" value="Genomic_DNA"/>
</dbReference>
<dbReference type="KEGG" id="acaf:CA12_15500"/>
<evidence type="ECO:0000313" key="4">
    <source>
        <dbReference type="Proteomes" id="UP000318741"/>
    </source>
</evidence>
<dbReference type="AlphaFoldDB" id="A0A517P7Z6"/>
<protein>
    <submittedName>
        <fullName evidence="3">Uncharacterized protein</fullName>
    </submittedName>
</protein>